<feature type="domain" description="RNase H type-1" evidence="1">
    <location>
        <begin position="282"/>
        <end position="381"/>
    </location>
</feature>
<dbReference type="PANTHER" id="PTHR47074">
    <property type="entry name" value="BNAC02G40300D PROTEIN"/>
    <property type="match status" value="1"/>
</dbReference>
<accession>A0ABR2EWG1</accession>
<dbReference type="Proteomes" id="UP001472677">
    <property type="component" value="Unassembled WGS sequence"/>
</dbReference>
<evidence type="ECO:0000259" key="1">
    <source>
        <dbReference type="Pfam" id="PF13456"/>
    </source>
</evidence>
<comment type="caution">
    <text evidence="2">The sequence shown here is derived from an EMBL/GenBank/DDBJ whole genome shotgun (WGS) entry which is preliminary data.</text>
</comment>
<dbReference type="EMBL" id="JBBPBM010000010">
    <property type="protein sequence ID" value="KAK8565382.1"/>
    <property type="molecule type" value="Genomic_DNA"/>
</dbReference>
<keyword evidence="3" id="KW-1185">Reference proteome</keyword>
<reference evidence="2 3" key="1">
    <citation type="journal article" date="2024" name="G3 (Bethesda)">
        <title>Genome assembly of Hibiscus sabdariffa L. provides insights into metabolisms of medicinal natural products.</title>
        <authorList>
            <person name="Kim T."/>
        </authorList>
    </citation>
    <scope>NUCLEOTIDE SEQUENCE [LARGE SCALE GENOMIC DNA]</scope>
    <source>
        <strain evidence="2">TK-2024</strain>
        <tissue evidence="2">Old leaves</tissue>
    </source>
</reference>
<dbReference type="InterPro" id="IPR002156">
    <property type="entry name" value="RNaseH_domain"/>
</dbReference>
<sequence length="411" mass="46670">METLPKKLEMLGTHLQLWGRNIRSKRRRSKVQLEEKLTALSSKDPDDETLAKLLEVKLALNMEADKEEIEKQNWLIEKGLRWRIGNGLSVKIWSEAWIAGPGNGKVQASARDTTLSLVADLIDHNSHIWKESIVRRLFSEEQALQILNMPIPSINTPDKIIWRADRSGSYSVRSGYRLLIGATEEAESVEHLFLSCPFVHHVRTGLGLDLPLITAELSWLQWLASIFEKLSTHQRKLLVVSLWAIWFTWNKKMHEGTLTSEQSKPTSMPVLMQLTILQSPAEDSIMGAGTFPCPYVSNVEMAEARACEKAVSLCKDMGFRNVEIEGDALTVINKINQPERDNSEIWALISNIHLLKMNFESITFKYVNRQGNNAAHVLAKEGRLFSNPKIWIEEAPLRVEEAAHTDLHQPT</sequence>
<evidence type="ECO:0000313" key="3">
    <source>
        <dbReference type="Proteomes" id="UP001472677"/>
    </source>
</evidence>
<dbReference type="PANTHER" id="PTHR47074:SF61">
    <property type="entry name" value="RNASE H TYPE-1 DOMAIN-CONTAINING PROTEIN"/>
    <property type="match status" value="1"/>
</dbReference>
<dbReference type="CDD" id="cd06222">
    <property type="entry name" value="RNase_H_like"/>
    <property type="match status" value="1"/>
</dbReference>
<proteinExistence type="predicted"/>
<organism evidence="2 3">
    <name type="scientific">Hibiscus sabdariffa</name>
    <name type="common">roselle</name>
    <dbReference type="NCBI Taxonomy" id="183260"/>
    <lineage>
        <taxon>Eukaryota</taxon>
        <taxon>Viridiplantae</taxon>
        <taxon>Streptophyta</taxon>
        <taxon>Embryophyta</taxon>
        <taxon>Tracheophyta</taxon>
        <taxon>Spermatophyta</taxon>
        <taxon>Magnoliopsida</taxon>
        <taxon>eudicotyledons</taxon>
        <taxon>Gunneridae</taxon>
        <taxon>Pentapetalae</taxon>
        <taxon>rosids</taxon>
        <taxon>malvids</taxon>
        <taxon>Malvales</taxon>
        <taxon>Malvaceae</taxon>
        <taxon>Malvoideae</taxon>
        <taxon>Hibiscus</taxon>
    </lineage>
</organism>
<dbReference type="InterPro" id="IPR036397">
    <property type="entry name" value="RNaseH_sf"/>
</dbReference>
<dbReference type="InterPro" id="IPR044730">
    <property type="entry name" value="RNase_H-like_dom_plant"/>
</dbReference>
<name>A0ABR2EWG1_9ROSI</name>
<dbReference type="Gene3D" id="3.30.420.10">
    <property type="entry name" value="Ribonuclease H-like superfamily/Ribonuclease H"/>
    <property type="match status" value="1"/>
</dbReference>
<dbReference type="Pfam" id="PF13456">
    <property type="entry name" value="RVT_3"/>
    <property type="match status" value="1"/>
</dbReference>
<evidence type="ECO:0000313" key="2">
    <source>
        <dbReference type="EMBL" id="KAK8565382.1"/>
    </source>
</evidence>
<gene>
    <name evidence="2" type="ORF">V6N12_058945</name>
</gene>
<dbReference type="InterPro" id="IPR012337">
    <property type="entry name" value="RNaseH-like_sf"/>
</dbReference>
<protein>
    <recommendedName>
        <fullName evidence="1">RNase H type-1 domain-containing protein</fullName>
    </recommendedName>
</protein>
<dbReference type="InterPro" id="IPR052929">
    <property type="entry name" value="RNase_H-like_EbsB-rel"/>
</dbReference>
<dbReference type="SUPFAM" id="SSF53098">
    <property type="entry name" value="Ribonuclease H-like"/>
    <property type="match status" value="1"/>
</dbReference>